<gene>
    <name evidence="6" type="ORF">P0Y65_20020</name>
</gene>
<evidence type="ECO:0000256" key="4">
    <source>
        <dbReference type="SAM" id="Phobius"/>
    </source>
</evidence>
<protein>
    <submittedName>
        <fullName evidence="6">Methyl-accepting chemotaxis protein</fullName>
    </submittedName>
</protein>
<proteinExistence type="inferred from homology"/>
<dbReference type="InterPro" id="IPR004089">
    <property type="entry name" value="MCPsignal_dom"/>
</dbReference>
<evidence type="ECO:0000313" key="7">
    <source>
        <dbReference type="Proteomes" id="UP001217476"/>
    </source>
</evidence>
<dbReference type="InterPro" id="IPR051310">
    <property type="entry name" value="MCP_chemotaxis"/>
</dbReference>
<dbReference type="InterPro" id="IPR004090">
    <property type="entry name" value="Chemotax_Me-accpt_rcpt"/>
</dbReference>
<comment type="similarity">
    <text evidence="2">Belongs to the methyl-accepting chemotaxis (MCP) protein family.</text>
</comment>
<evidence type="ECO:0000259" key="5">
    <source>
        <dbReference type="PROSITE" id="PS50111"/>
    </source>
</evidence>
<keyword evidence="4" id="KW-0472">Membrane</keyword>
<keyword evidence="4" id="KW-1133">Transmembrane helix</keyword>
<dbReference type="PANTHER" id="PTHR43531:SF11">
    <property type="entry name" value="METHYL-ACCEPTING CHEMOTAXIS PROTEIN 3"/>
    <property type="match status" value="1"/>
</dbReference>
<evidence type="ECO:0000256" key="3">
    <source>
        <dbReference type="PROSITE-ProRule" id="PRU00284"/>
    </source>
</evidence>
<keyword evidence="4" id="KW-0812">Transmembrane</keyword>
<dbReference type="Pfam" id="PF00015">
    <property type="entry name" value="MCPsignal"/>
    <property type="match status" value="1"/>
</dbReference>
<dbReference type="GO" id="GO:0004888">
    <property type="term" value="F:transmembrane signaling receptor activity"/>
    <property type="evidence" value="ECO:0007669"/>
    <property type="project" value="InterPro"/>
</dbReference>
<keyword evidence="3" id="KW-0807">Transducer</keyword>
<dbReference type="EMBL" id="CP119312">
    <property type="protein sequence ID" value="WEK04432.1"/>
    <property type="molecule type" value="Genomic_DNA"/>
</dbReference>
<name>A0AAJ6AZS0_9HYPH</name>
<reference evidence="6" key="1">
    <citation type="submission" date="2023-03" db="EMBL/GenBank/DDBJ databases">
        <title>Andean soil-derived lignocellulolytic bacterial consortium as a source of novel taxa and putative plastic-active enzymes.</title>
        <authorList>
            <person name="Diaz-Garcia L."/>
            <person name="Chuvochina M."/>
            <person name="Feuerriegel G."/>
            <person name="Bunk B."/>
            <person name="Sproer C."/>
            <person name="Streit W.R."/>
            <person name="Rodriguez L.M."/>
            <person name="Overmann J."/>
            <person name="Jimenez D.J."/>
        </authorList>
    </citation>
    <scope>NUCLEOTIDE SEQUENCE</scope>
    <source>
        <strain evidence="6">MAG 4196</strain>
    </source>
</reference>
<dbReference type="GO" id="GO:0007165">
    <property type="term" value="P:signal transduction"/>
    <property type="evidence" value="ECO:0007669"/>
    <property type="project" value="UniProtKB-KW"/>
</dbReference>
<dbReference type="SMART" id="SM00283">
    <property type="entry name" value="MA"/>
    <property type="match status" value="1"/>
</dbReference>
<dbReference type="PANTHER" id="PTHR43531">
    <property type="entry name" value="PROTEIN ICFG"/>
    <property type="match status" value="1"/>
</dbReference>
<dbReference type="GO" id="GO:0005886">
    <property type="term" value="C:plasma membrane"/>
    <property type="evidence" value="ECO:0007669"/>
    <property type="project" value="TreeGrafter"/>
</dbReference>
<sequence>MPITRLAIISALPWLGALALAAGLLPILGGGAAWLVCLSLLMIVALGVALLLAARRARMEARVLARLALTVGLTERADEAVTIDGIIARMSRRLEKTHQLKSAIGALHLPALVVDGEGHIITASIGVTRLAIGAVEGATLDALFGAGYLRAGGGAPDEALVVLGGARFTMVKRSLGGGWSLLELKPTGMYIEEDDLDAFSAALSGGQTGFRFEAKAVAAQPVLAALNKGLAALDDGLRQLEAVAAGSGELPDALTGPLGDLAVRLNDYTRALAERADDERGLRESLEKKLATVGGLLESFEQRAASFKAIGGENAGDMSATGKALADGGGRLRQVRIIGHAVQDLTSELDMAARRTQALVGDIDTMTGEVDKMVQAIEDVSFRTNLLALNAAVEAARAGEKGAGFAVVADEVRQLAQITNRSAKDIRMVVQRGRAQSETGKIEAQSLQKMIAGLGGHLRNLSNETDTVVSTLDEGEAALKRLTGRMASFGETPAQTSAAISRRRA</sequence>
<dbReference type="GO" id="GO:0006935">
    <property type="term" value="P:chemotaxis"/>
    <property type="evidence" value="ECO:0007669"/>
    <property type="project" value="UniProtKB-KW"/>
</dbReference>
<keyword evidence="1" id="KW-0145">Chemotaxis</keyword>
<dbReference type="Proteomes" id="UP001217476">
    <property type="component" value="Chromosome"/>
</dbReference>
<evidence type="ECO:0000256" key="1">
    <source>
        <dbReference type="ARBA" id="ARBA00022500"/>
    </source>
</evidence>
<dbReference type="PRINTS" id="PR00260">
    <property type="entry name" value="CHEMTRNSDUCR"/>
</dbReference>
<feature type="domain" description="Methyl-accepting transducer" evidence="5">
    <location>
        <begin position="309"/>
        <end position="505"/>
    </location>
</feature>
<feature type="transmembrane region" description="Helical" evidence="4">
    <location>
        <begin position="31"/>
        <end position="54"/>
    </location>
</feature>
<evidence type="ECO:0000313" key="6">
    <source>
        <dbReference type="EMBL" id="WEK04432.1"/>
    </source>
</evidence>
<dbReference type="PROSITE" id="PS50111">
    <property type="entry name" value="CHEMOTAXIS_TRANSDUC_2"/>
    <property type="match status" value="1"/>
</dbReference>
<dbReference type="Gene3D" id="1.10.287.950">
    <property type="entry name" value="Methyl-accepting chemotaxis protein"/>
    <property type="match status" value="1"/>
</dbReference>
<organism evidence="6 7">
    <name type="scientific">Candidatus Devosia phytovorans</name>
    <dbReference type="NCBI Taxonomy" id="3121372"/>
    <lineage>
        <taxon>Bacteria</taxon>
        <taxon>Pseudomonadati</taxon>
        <taxon>Pseudomonadota</taxon>
        <taxon>Alphaproteobacteria</taxon>
        <taxon>Hyphomicrobiales</taxon>
        <taxon>Devosiaceae</taxon>
        <taxon>Devosia</taxon>
    </lineage>
</organism>
<evidence type="ECO:0000256" key="2">
    <source>
        <dbReference type="ARBA" id="ARBA00029447"/>
    </source>
</evidence>
<dbReference type="SUPFAM" id="SSF58104">
    <property type="entry name" value="Methyl-accepting chemotaxis protein (MCP) signaling domain"/>
    <property type="match status" value="1"/>
</dbReference>
<accession>A0AAJ6AZS0</accession>
<dbReference type="AlphaFoldDB" id="A0AAJ6AZS0"/>